<dbReference type="InterPro" id="IPR023214">
    <property type="entry name" value="HAD_sf"/>
</dbReference>
<dbReference type="SFLD" id="SFLDG01129">
    <property type="entry name" value="C1.5:_HAD__Beta-PGM__Phosphata"/>
    <property type="match status" value="1"/>
</dbReference>
<proteinExistence type="predicted"/>
<evidence type="ECO:0000313" key="2">
    <source>
        <dbReference type="EMBL" id="KAK0722652.1"/>
    </source>
</evidence>
<dbReference type="Pfam" id="PF12689">
    <property type="entry name" value="Acid_PPase"/>
    <property type="match status" value="1"/>
</dbReference>
<gene>
    <name evidence="2" type="ORF">B0T26DRAFT_674332</name>
</gene>
<dbReference type="Proteomes" id="UP001172101">
    <property type="component" value="Unassembled WGS sequence"/>
</dbReference>
<dbReference type="SFLD" id="SFLDG01131">
    <property type="entry name" value="C1.5.2:_MDP_Like"/>
    <property type="match status" value="1"/>
</dbReference>
<name>A0AA40AVB8_9PEZI</name>
<dbReference type="SUPFAM" id="SSF56784">
    <property type="entry name" value="HAD-like"/>
    <property type="match status" value="1"/>
</dbReference>
<dbReference type="RefSeq" id="XP_060298576.1">
    <property type="nucleotide sequence ID" value="XM_060439699.1"/>
</dbReference>
<feature type="compositionally biased region" description="Basic and acidic residues" evidence="1">
    <location>
        <begin position="81"/>
        <end position="91"/>
    </location>
</feature>
<keyword evidence="3" id="KW-1185">Reference proteome</keyword>
<evidence type="ECO:0000313" key="3">
    <source>
        <dbReference type="Proteomes" id="UP001172101"/>
    </source>
</evidence>
<dbReference type="PANTHER" id="PTHR17901:SF14">
    <property type="entry name" value="MAGNESIUM-DEPENDENT PHOSPHATASE 1"/>
    <property type="match status" value="1"/>
</dbReference>
<accession>A0AA40AVB8</accession>
<reference evidence="2" key="1">
    <citation type="submission" date="2023-06" db="EMBL/GenBank/DDBJ databases">
        <title>Genome-scale phylogeny and comparative genomics of the fungal order Sordariales.</title>
        <authorList>
            <consortium name="Lawrence Berkeley National Laboratory"/>
            <person name="Hensen N."/>
            <person name="Bonometti L."/>
            <person name="Westerberg I."/>
            <person name="Brannstrom I.O."/>
            <person name="Guillou S."/>
            <person name="Cros-Aarteil S."/>
            <person name="Calhoun S."/>
            <person name="Haridas S."/>
            <person name="Kuo A."/>
            <person name="Mondo S."/>
            <person name="Pangilinan J."/>
            <person name="Riley R."/>
            <person name="LaButti K."/>
            <person name="Andreopoulos B."/>
            <person name="Lipzen A."/>
            <person name="Chen C."/>
            <person name="Yanf M."/>
            <person name="Daum C."/>
            <person name="Ng V."/>
            <person name="Clum A."/>
            <person name="Steindorff A."/>
            <person name="Ohm R."/>
            <person name="Martin F."/>
            <person name="Silar P."/>
            <person name="Natvig D."/>
            <person name="Lalanne C."/>
            <person name="Gautier V."/>
            <person name="Ament-velasquez S.L."/>
            <person name="Kruys A."/>
            <person name="Hutchinson M.I."/>
            <person name="Powell A.J."/>
            <person name="Barry K."/>
            <person name="Miller A.N."/>
            <person name="Grigoriev I.V."/>
            <person name="Debuchy R."/>
            <person name="Gladieux P."/>
            <person name="Thoren M.H."/>
            <person name="Johannesson H."/>
        </authorList>
    </citation>
    <scope>NUCLEOTIDE SEQUENCE</scope>
    <source>
        <strain evidence="2">SMH2392-1A</strain>
    </source>
</reference>
<dbReference type="EMBL" id="JAUIRO010000003">
    <property type="protein sequence ID" value="KAK0722652.1"/>
    <property type="molecule type" value="Genomic_DNA"/>
</dbReference>
<organism evidence="2 3">
    <name type="scientific">Lasiosphaeria miniovina</name>
    <dbReference type="NCBI Taxonomy" id="1954250"/>
    <lineage>
        <taxon>Eukaryota</taxon>
        <taxon>Fungi</taxon>
        <taxon>Dikarya</taxon>
        <taxon>Ascomycota</taxon>
        <taxon>Pezizomycotina</taxon>
        <taxon>Sordariomycetes</taxon>
        <taxon>Sordariomycetidae</taxon>
        <taxon>Sordariales</taxon>
        <taxon>Lasiosphaeriaceae</taxon>
        <taxon>Lasiosphaeria</taxon>
    </lineage>
</organism>
<sequence>MAWTPMAGLGTRAGRTNDTTIRTTTRHKVQYDGQQDLSRAKDRQIHNDRPHTRLFPSRSRAAVRPSVLPRSPTDSCPPHSSQDHEHRDRLTTRGLPAAQQHTTMRPRKLSKTSFSFSPAASSTASPVPDADNSSSPSINTTPPPAWLHDGLPLPQLIVLDLDYTLWPFYSDIHVAPPLSKAGYSTLTDRNGEAFSLFPDAPHMLRLLTSLRGTRLAVASKSPVGDLCRDMLKQLRLPGGGTPERFPWSPVPAAAEGAAAPEKGPRVIEVFDAGLEIYEGSKVRHFEALFRRTGIAFTEMLFFDDERPNRVVETLGVTMCLVPSSSGLSWHALDRGIRQWRANRGVE</sequence>
<evidence type="ECO:0000256" key="1">
    <source>
        <dbReference type="SAM" id="MobiDB-lite"/>
    </source>
</evidence>
<dbReference type="Gene3D" id="3.40.50.1000">
    <property type="entry name" value="HAD superfamily/HAD-like"/>
    <property type="match status" value="1"/>
</dbReference>
<dbReference type="InterPro" id="IPR036412">
    <property type="entry name" value="HAD-like_sf"/>
</dbReference>
<dbReference type="PANTHER" id="PTHR17901">
    <property type="entry name" value="MAGNESIUM-DEPENDENT PHOSPHATASE 1 MDP1"/>
    <property type="match status" value="1"/>
</dbReference>
<dbReference type="GeneID" id="85322969"/>
<protein>
    <submittedName>
        <fullName evidence="2">Acid phosphatase-domain-containing protein</fullName>
    </submittedName>
</protein>
<dbReference type="AlphaFoldDB" id="A0AA40AVB8"/>
<feature type="region of interest" description="Disordered" evidence="1">
    <location>
        <begin position="1"/>
        <end position="141"/>
    </location>
</feature>
<feature type="compositionally biased region" description="Basic and acidic residues" evidence="1">
    <location>
        <begin position="38"/>
        <end position="51"/>
    </location>
</feature>
<dbReference type="InterPro" id="IPR010036">
    <property type="entry name" value="MDP_1_eu_arc"/>
</dbReference>
<dbReference type="SFLD" id="SFLDS00003">
    <property type="entry name" value="Haloacid_Dehalogenase"/>
    <property type="match status" value="1"/>
</dbReference>
<comment type="caution">
    <text evidence="2">The sequence shown here is derived from an EMBL/GenBank/DDBJ whole genome shotgun (WGS) entry which is preliminary data.</text>
</comment>
<dbReference type="GO" id="GO:0003993">
    <property type="term" value="F:acid phosphatase activity"/>
    <property type="evidence" value="ECO:0007669"/>
    <property type="project" value="TreeGrafter"/>
</dbReference>
<feature type="compositionally biased region" description="Low complexity" evidence="1">
    <location>
        <begin position="112"/>
        <end position="140"/>
    </location>
</feature>